<dbReference type="KEGG" id="taci:TDSAC_0169"/>
<dbReference type="Gene3D" id="1.25.40.10">
    <property type="entry name" value="Tetratricopeptide repeat domain"/>
    <property type="match status" value="1"/>
</dbReference>
<gene>
    <name evidence="1" type="ORF">TDSAC_0169</name>
</gene>
<evidence type="ECO:0000313" key="2">
    <source>
        <dbReference type="Proteomes" id="UP000244792"/>
    </source>
</evidence>
<dbReference type="Pfam" id="PF09986">
    <property type="entry name" value="DUF2225"/>
    <property type="match status" value="1"/>
</dbReference>
<dbReference type="InterPro" id="IPR018708">
    <property type="entry name" value="DUF2225"/>
</dbReference>
<dbReference type="SUPFAM" id="SSF81901">
    <property type="entry name" value="HCP-like"/>
    <property type="match status" value="1"/>
</dbReference>
<accession>A0A2R4VYN7</accession>
<organism evidence="1 2">
    <name type="scientific">Thermodesulfobium acidiphilum</name>
    <dbReference type="NCBI Taxonomy" id="1794699"/>
    <lineage>
        <taxon>Bacteria</taxon>
        <taxon>Pseudomonadati</taxon>
        <taxon>Thermodesulfobiota</taxon>
        <taxon>Thermodesulfobiia</taxon>
        <taxon>Thermodesulfobiales</taxon>
        <taxon>Thermodesulfobiaceae</taxon>
        <taxon>Thermodesulfobium</taxon>
    </lineage>
</organism>
<dbReference type="AlphaFoldDB" id="A0A2R4VYN7"/>
<protein>
    <recommendedName>
        <fullName evidence="3">DUF2225 domain-containing protein</fullName>
    </recommendedName>
</protein>
<dbReference type="Proteomes" id="UP000244792">
    <property type="component" value="Chromosome"/>
</dbReference>
<dbReference type="OrthoDB" id="9780343at2"/>
<dbReference type="RefSeq" id="WP_108307999.1">
    <property type="nucleotide sequence ID" value="NZ_CP020921.1"/>
</dbReference>
<evidence type="ECO:0008006" key="3">
    <source>
        <dbReference type="Google" id="ProtNLM"/>
    </source>
</evidence>
<dbReference type="InterPro" id="IPR011990">
    <property type="entry name" value="TPR-like_helical_dom_sf"/>
</dbReference>
<dbReference type="EMBL" id="CP020921">
    <property type="protein sequence ID" value="AWB09556.1"/>
    <property type="molecule type" value="Genomic_DNA"/>
</dbReference>
<sequence>MFDKNKFFQTDLVCPVCKAKFKQLKLKTNAFRIKSRDIDMCNTYEGINPNLYSPVVCPECGYANLDHSFQNKLSDVVITLLQKELPKSKLYKIDVTGERDYARAIDAYEQAIYCANIAGHSASLLAGIYFRMTCLAKSFGSSDEDEYRKKAIEFYEKAYDHEEFPLGGKMSQTLVEYMIASMYFKLNRLEQAVYWLNFSFSRDPKGSTDPKAYSMIKELWMTVKNIIKNK</sequence>
<proteinExistence type="predicted"/>
<reference evidence="1 2" key="1">
    <citation type="submission" date="2017-04" db="EMBL/GenBank/DDBJ databases">
        <title>Genomic insights into metabolism of Thermodesulfobium acidiphilum.</title>
        <authorList>
            <person name="Toshchakov S.V."/>
            <person name="Frolov E.N."/>
            <person name="Kublanov I.V."/>
            <person name="Samarov N.I."/>
            <person name="Novikov A."/>
            <person name="Lebedinsky A.V."/>
            <person name="Bonch-Osmolovskaya E.A."/>
            <person name="Chernyh N.A."/>
        </authorList>
    </citation>
    <scope>NUCLEOTIDE SEQUENCE [LARGE SCALE GENOMIC DNA]</scope>
    <source>
        <strain evidence="1 2">3127-1</strain>
    </source>
</reference>
<keyword evidence="2" id="KW-1185">Reference proteome</keyword>
<name>A0A2R4VYN7_THEAF</name>
<evidence type="ECO:0000313" key="1">
    <source>
        <dbReference type="EMBL" id="AWB09556.1"/>
    </source>
</evidence>